<keyword evidence="3 6" id="KW-0863">Zinc-finger</keyword>
<feature type="domain" description="C2H2-type" evidence="7">
    <location>
        <begin position="162"/>
        <end position="189"/>
    </location>
</feature>
<dbReference type="GO" id="GO:0005634">
    <property type="term" value="C:nucleus"/>
    <property type="evidence" value="ECO:0007669"/>
    <property type="project" value="UniProtKB-SubCell"/>
</dbReference>
<gene>
    <name evidence="8" type="ORF">EJB05_47703</name>
</gene>
<keyword evidence="9" id="KW-1185">Reference proteome</keyword>
<organism evidence="8 9">
    <name type="scientific">Eragrostis curvula</name>
    <name type="common">weeping love grass</name>
    <dbReference type="NCBI Taxonomy" id="38414"/>
    <lineage>
        <taxon>Eukaryota</taxon>
        <taxon>Viridiplantae</taxon>
        <taxon>Streptophyta</taxon>
        <taxon>Embryophyta</taxon>
        <taxon>Tracheophyta</taxon>
        <taxon>Spermatophyta</taxon>
        <taxon>Magnoliopsida</taxon>
        <taxon>Liliopsida</taxon>
        <taxon>Poales</taxon>
        <taxon>Poaceae</taxon>
        <taxon>PACMAD clade</taxon>
        <taxon>Chloridoideae</taxon>
        <taxon>Eragrostideae</taxon>
        <taxon>Eragrostidinae</taxon>
        <taxon>Eragrostis</taxon>
    </lineage>
</organism>
<name>A0A5J9SZX3_9POAL</name>
<dbReference type="InterPro" id="IPR036236">
    <property type="entry name" value="Znf_C2H2_sf"/>
</dbReference>
<dbReference type="AlphaFoldDB" id="A0A5J9SZX3"/>
<evidence type="ECO:0000313" key="9">
    <source>
        <dbReference type="Proteomes" id="UP000324897"/>
    </source>
</evidence>
<evidence type="ECO:0000256" key="6">
    <source>
        <dbReference type="PROSITE-ProRule" id="PRU00042"/>
    </source>
</evidence>
<evidence type="ECO:0000256" key="1">
    <source>
        <dbReference type="ARBA" id="ARBA00004123"/>
    </source>
</evidence>
<dbReference type="PANTHER" id="PTHR47287">
    <property type="entry name" value="C2H2 AND C2HC ZINC FINGERS SUPERFAMILY PROTEIN"/>
    <property type="match status" value="1"/>
</dbReference>
<keyword evidence="5" id="KW-0539">Nucleus</keyword>
<dbReference type="PROSITE" id="PS00028">
    <property type="entry name" value="ZINC_FINGER_C2H2_1"/>
    <property type="match status" value="1"/>
</dbReference>
<proteinExistence type="predicted"/>
<reference evidence="8 9" key="1">
    <citation type="journal article" date="2019" name="Sci. Rep.">
        <title>A high-quality genome of Eragrostis curvula grass provides insights into Poaceae evolution and supports new strategies to enhance forage quality.</title>
        <authorList>
            <person name="Carballo J."/>
            <person name="Santos B.A.C.M."/>
            <person name="Zappacosta D."/>
            <person name="Garbus I."/>
            <person name="Selva J.P."/>
            <person name="Gallo C.A."/>
            <person name="Diaz A."/>
            <person name="Albertini E."/>
            <person name="Caccamo M."/>
            <person name="Echenique V."/>
        </authorList>
    </citation>
    <scope>NUCLEOTIDE SEQUENCE [LARGE SCALE GENOMIC DNA]</scope>
    <source>
        <strain evidence="9">cv. Victoria</strain>
        <tissue evidence="8">Leaf</tissue>
    </source>
</reference>
<comment type="subcellular location">
    <subcellularLocation>
        <location evidence="1">Nucleus</location>
    </subcellularLocation>
</comment>
<accession>A0A5J9SZX3</accession>
<dbReference type="Gramene" id="TVU04585">
    <property type="protein sequence ID" value="TVU04585"/>
    <property type="gene ID" value="EJB05_47703"/>
</dbReference>
<dbReference type="Proteomes" id="UP000324897">
    <property type="component" value="Unassembled WGS sequence"/>
</dbReference>
<dbReference type="InterPro" id="IPR044246">
    <property type="entry name" value="ZFP3-like"/>
</dbReference>
<dbReference type="GO" id="GO:0009788">
    <property type="term" value="P:negative regulation of abscisic acid-activated signaling pathway"/>
    <property type="evidence" value="ECO:0007669"/>
    <property type="project" value="InterPro"/>
</dbReference>
<dbReference type="Gene3D" id="3.30.160.60">
    <property type="entry name" value="Classic Zinc Finger"/>
    <property type="match status" value="1"/>
</dbReference>
<keyword evidence="4" id="KW-0862">Zinc</keyword>
<feature type="non-terminal residue" evidence="8">
    <location>
        <position position="1"/>
    </location>
</feature>
<evidence type="ECO:0000256" key="5">
    <source>
        <dbReference type="ARBA" id="ARBA00023242"/>
    </source>
</evidence>
<dbReference type="PANTHER" id="PTHR47287:SF15">
    <property type="entry name" value="ZINC FINGER PROTEIN 3-LIKE"/>
    <property type="match status" value="1"/>
</dbReference>
<dbReference type="GO" id="GO:0008270">
    <property type="term" value="F:zinc ion binding"/>
    <property type="evidence" value="ECO:0007669"/>
    <property type="project" value="UniProtKB-KW"/>
</dbReference>
<dbReference type="EMBL" id="RWGY01000051">
    <property type="protein sequence ID" value="TVU04585.1"/>
    <property type="molecule type" value="Genomic_DNA"/>
</dbReference>
<evidence type="ECO:0000313" key="8">
    <source>
        <dbReference type="EMBL" id="TVU04585.1"/>
    </source>
</evidence>
<keyword evidence="2" id="KW-0479">Metal-binding</keyword>
<evidence type="ECO:0000256" key="2">
    <source>
        <dbReference type="ARBA" id="ARBA00022723"/>
    </source>
</evidence>
<dbReference type="PROSITE" id="PS50157">
    <property type="entry name" value="ZINC_FINGER_C2H2_2"/>
    <property type="match status" value="1"/>
</dbReference>
<evidence type="ECO:0000256" key="4">
    <source>
        <dbReference type="ARBA" id="ARBA00022833"/>
    </source>
</evidence>
<comment type="caution">
    <text evidence="8">The sequence shown here is derived from an EMBL/GenBank/DDBJ whole genome shotgun (WGS) entry which is preliminary data.</text>
</comment>
<sequence length="274" mass="29796">MEATPPSSTPSWRRRRRAARLTARLHGADAIEQHDEQHVFMVPTPPKSYQDEQQQTSPHRQVFSMGERMVRGVNYAPDSEDEAEEEAQAGMVRVDDVLLAEMAGVQDVAQSLLARSPPRKKFMEKQPADDVNLDLRLAHAAEGRGRGRHRHAVAAAEPDRTFSCTYCQRKFYSSQALGGHQNAHKLERSLAKRSRELSAVAAISSASATAVAPAPPSSELGSWFPAAAHAGDQATAAAVVSWITDGGRRYAYRVHAAAPAAGDAVEDIDLSLKL</sequence>
<protein>
    <recommendedName>
        <fullName evidence="7">C2H2-type domain-containing protein</fullName>
    </recommendedName>
</protein>
<dbReference type="InterPro" id="IPR013087">
    <property type="entry name" value="Znf_C2H2_type"/>
</dbReference>
<evidence type="ECO:0000256" key="3">
    <source>
        <dbReference type="ARBA" id="ARBA00022771"/>
    </source>
</evidence>
<dbReference type="SUPFAM" id="SSF57667">
    <property type="entry name" value="beta-beta-alpha zinc fingers"/>
    <property type="match status" value="1"/>
</dbReference>
<evidence type="ECO:0000259" key="7">
    <source>
        <dbReference type="PROSITE" id="PS50157"/>
    </source>
</evidence>